<dbReference type="Gene3D" id="1.10.10.10">
    <property type="entry name" value="Winged helix-like DNA-binding domain superfamily/Winged helix DNA-binding domain"/>
    <property type="match status" value="1"/>
</dbReference>
<sequence length="252" mass="27585">MLRSGSNDARKAACHNAAMVQTSRSFIHVGTLVGDHARAAMLLTLMDGRAHTASELAGVAGISPQTASSHLRRLLDGGILAVEVQGRHRYHRIASTEVADMLEGILRFSDQRPPLSPRAVRVDAGFRRARTCYRHLAGEYAVAICDHLLSTGAITAAADHWQMTAHGADVLRTVGQPLEALIARSPQVTPARYCRGCLDCTERRPHMAGMVGEALLESFLQNHWLRRLAGRRDLQVTPAGQEAFRRLFDVRA</sequence>
<dbReference type="Proteomes" id="UP000191133">
    <property type="component" value="Unassembled WGS sequence"/>
</dbReference>
<dbReference type="PANTHER" id="PTHR39168">
    <property type="entry name" value="TRANSCRIPTIONAL REGULATOR-RELATED"/>
    <property type="match status" value="1"/>
</dbReference>
<dbReference type="EMBL" id="FWEU01000002">
    <property type="protein sequence ID" value="SLM23905.1"/>
    <property type="molecule type" value="Genomic_DNA"/>
</dbReference>
<dbReference type="AlphaFoldDB" id="A0A1W1GX59"/>
<dbReference type="GO" id="GO:0003677">
    <property type="term" value="F:DNA binding"/>
    <property type="evidence" value="ECO:0007669"/>
    <property type="project" value="TreeGrafter"/>
</dbReference>
<dbReference type="InterPro" id="IPR011991">
    <property type="entry name" value="ArsR-like_HTH"/>
</dbReference>
<dbReference type="GO" id="GO:0032791">
    <property type="term" value="F:lead ion binding"/>
    <property type="evidence" value="ECO:0007669"/>
    <property type="project" value="TreeGrafter"/>
</dbReference>
<proteinExistence type="predicted"/>
<dbReference type="GO" id="GO:0046686">
    <property type="term" value="P:response to cadmium ion"/>
    <property type="evidence" value="ECO:0007669"/>
    <property type="project" value="TreeGrafter"/>
</dbReference>
<dbReference type="InterPro" id="IPR036388">
    <property type="entry name" value="WH-like_DNA-bd_sf"/>
</dbReference>
<protein>
    <submittedName>
        <fullName evidence="2">Helix-turn-helix domain-containing protein</fullName>
    </submittedName>
</protein>
<dbReference type="InterPro" id="IPR052543">
    <property type="entry name" value="HTH_Metal-responsive_Reg"/>
</dbReference>
<dbReference type="InterPro" id="IPR001845">
    <property type="entry name" value="HTH_ArsR_DNA-bd_dom"/>
</dbReference>
<dbReference type="SUPFAM" id="SSF46785">
    <property type="entry name" value="Winged helix' DNA-binding domain"/>
    <property type="match status" value="1"/>
</dbReference>
<dbReference type="SMART" id="SM00418">
    <property type="entry name" value="HTH_ARSR"/>
    <property type="match status" value="1"/>
</dbReference>
<dbReference type="PROSITE" id="PS50987">
    <property type="entry name" value="HTH_ARSR_2"/>
    <property type="match status" value="1"/>
</dbReference>
<dbReference type="Pfam" id="PF12840">
    <property type="entry name" value="HTH_20"/>
    <property type="match status" value="1"/>
</dbReference>
<gene>
    <name evidence="2" type="ORF">SAMN04488690_1612</name>
</gene>
<dbReference type="InterPro" id="IPR036390">
    <property type="entry name" value="WH_DNA-bd_sf"/>
</dbReference>
<dbReference type="PANTHER" id="PTHR39168:SF1">
    <property type="entry name" value="TRANSCRIPTIONAL REGULATORY PROTEIN"/>
    <property type="match status" value="1"/>
</dbReference>
<dbReference type="GO" id="GO:0010288">
    <property type="term" value="P:response to lead ion"/>
    <property type="evidence" value="ECO:0007669"/>
    <property type="project" value="TreeGrafter"/>
</dbReference>
<evidence type="ECO:0000313" key="2">
    <source>
        <dbReference type="EMBL" id="SLM23905.1"/>
    </source>
</evidence>
<dbReference type="CDD" id="cd00090">
    <property type="entry name" value="HTH_ARSR"/>
    <property type="match status" value="1"/>
</dbReference>
<evidence type="ECO:0000259" key="1">
    <source>
        <dbReference type="PROSITE" id="PS50987"/>
    </source>
</evidence>
<feature type="domain" description="HTH arsR-type" evidence="1">
    <location>
        <begin position="18"/>
        <end position="113"/>
    </location>
</feature>
<reference evidence="3" key="1">
    <citation type="submission" date="2016-10" db="EMBL/GenBank/DDBJ databases">
        <authorList>
            <person name="Varghese N."/>
        </authorList>
    </citation>
    <scope>NUCLEOTIDE SEQUENCE [LARGE SCALE GENOMIC DNA]</scope>
    <source>
        <strain evidence="3">92MFCol6.1</strain>
    </source>
</reference>
<accession>A0A1W1GX59</accession>
<organism evidence="2 3">
    <name type="scientific">Stenotrophomonas indicatrix</name>
    <dbReference type="NCBI Taxonomy" id="2045451"/>
    <lineage>
        <taxon>Bacteria</taxon>
        <taxon>Pseudomonadati</taxon>
        <taxon>Pseudomonadota</taxon>
        <taxon>Gammaproteobacteria</taxon>
        <taxon>Lysobacterales</taxon>
        <taxon>Lysobacteraceae</taxon>
        <taxon>Stenotrophomonas</taxon>
    </lineage>
</organism>
<dbReference type="GO" id="GO:0097063">
    <property type="term" value="F:cadmium ion sensor activity"/>
    <property type="evidence" value="ECO:0007669"/>
    <property type="project" value="TreeGrafter"/>
</dbReference>
<dbReference type="GO" id="GO:0003700">
    <property type="term" value="F:DNA-binding transcription factor activity"/>
    <property type="evidence" value="ECO:0007669"/>
    <property type="project" value="InterPro"/>
</dbReference>
<name>A0A1W1GX59_9GAMM</name>
<evidence type="ECO:0000313" key="3">
    <source>
        <dbReference type="Proteomes" id="UP000191133"/>
    </source>
</evidence>